<name>A0A9J6FDL6_HAELO</name>
<protein>
    <submittedName>
        <fullName evidence="2">Uncharacterized protein</fullName>
    </submittedName>
</protein>
<comment type="caution">
    <text evidence="2">The sequence shown here is derived from an EMBL/GenBank/DDBJ whole genome shotgun (WGS) entry which is preliminary data.</text>
</comment>
<evidence type="ECO:0000256" key="1">
    <source>
        <dbReference type="SAM" id="Phobius"/>
    </source>
</evidence>
<dbReference type="EMBL" id="JABSTR010000001">
    <property type="protein sequence ID" value="KAH9361011.1"/>
    <property type="molecule type" value="Genomic_DNA"/>
</dbReference>
<dbReference type="Proteomes" id="UP000821853">
    <property type="component" value="Chromosome 1"/>
</dbReference>
<keyword evidence="3" id="KW-1185">Reference proteome</keyword>
<keyword evidence="1" id="KW-1133">Transmembrane helix</keyword>
<dbReference type="OrthoDB" id="2266637at2759"/>
<gene>
    <name evidence="2" type="ORF">HPB48_006330</name>
</gene>
<keyword evidence="1" id="KW-0812">Transmembrane</keyword>
<accession>A0A9J6FDL6</accession>
<reference evidence="2 3" key="1">
    <citation type="journal article" date="2020" name="Cell">
        <title>Large-Scale Comparative Analyses of Tick Genomes Elucidate Their Genetic Diversity and Vector Capacities.</title>
        <authorList>
            <consortium name="Tick Genome and Microbiome Consortium (TIGMIC)"/>
            <person name="Jia N."/>
            <person name="Wang J."/>
            <person name="Shi W."/>
            <person name="Du L."/>
            <person name="Sun Y."/>
            <person name="Zhan W."/>
            <person name="Jiang J.F."/>
            <person name="Wang Q."/>
            <person name="Zhang B."/>
            <person name="Ji P."/>
            <person name="Bell-Sakyi L."/>
            <person name="Cui X.M."/>
            <person name="Yuan T.T."/>
            <person name="Jiang B.G."/>
            <person name="Yang W.F."/>
            <person name="Lam T.T."/>
            <person name="Chang Q.C."/>
            <person name="Ding S.J."/>
            <person name="Wang X.J."/>
            <person name="Zhu J.G."/>
            <person name="Ruan X.D."/>
            <person name="Zhao L."/>
            <person name="Wei J.T."/>
            <person name="Ye R.Z."/>
            <person name="Que T.C."/>
            <person name="Du C.H."/>
            <person name="Zhou Y.H."/>
            <person name="Cheng J.X."/>
            <person name="Dai P.F."/>
            <person name="Guo W.B."/>
            <person name="Han X.H."/>
            <person name="Huang E.J."/>
            <person name="Li L.F."/>
            <person name="Wei W."/>
            <person name="Gao Y.C."/>
            <person name="Liu J.Z."/>
            <person name="Shao H.Z."/>
            <person name="Wang X."/>
            <person name="Wang C.C."/>
            <person name="Yang T.C."/>
            <person name="Huo Q.B."/>
            <person name="Li W."/>
            <person name="Chen H.Y."/>
            <person name="Chen S.E."/>
            <person name="Zhou L.G."/>
            <person name="Ni X.B."/>
            <person name="Tian J.H."/>
            <person name="Sheng Y."/>
            <person name="Liu T."/>
            <person name="Pan Y.S."/>
            <person name="Xia L.Y."/>
            <person name="Li J."/>
            <person name="Zhao F."/>
            <person name="Cao W.C."/>
        </authorList>
    </citation>
    <scope>NUCLEOTIDE SEQUENCE [LARGE SCALE GENOMIC DNA]</scope>
    <source>
        <strain evidence="2">HaeL-2018</strain>
    </source>
</reference>
<evidence type="ECO:0000313" key="2">
    <source>
        <dbReference type="EMBL" id="KAH9361011.1"/>
    </source>
</evidence>
<keyword evidence="1" id="KW-0472">Membrane</keyword>
<evidence type="ECO:0000313" key="3">
    <source>
        <dbReference type="Proteomes" id="UP000821853"/>
    </source>
</evidence>
<organism evidence="2 3">
    <name type="scientific">Haemaphysalis longicornis</name>
    <name type="common">Bush tick</name>
    <dbReference type="NCBI Taxonomy" id="44386"/>
    <lineage>
        <taxon>Eukaryota</taxon>
        <taxon>Metazoa</taxon>
        <taxon>Ecdysozoa</taxon>
        <taxon>Arthropoda</taxon>
        <taxon>Chelicerata</taxon>
        <taxon>Arachnida</taxon>
        <taxon>Acari</taxon>
        <taxon>Parasitiformes</taxon>
        <taxon>Ixodida</taxon>
        <taxon>Ixodoidea</taxon>
        <taxon>Ixodidae</taxon>
        <taxon>Haemaphysalinae</taxon>
        <taxon>Haemaphysalis</taxon>
    </lineage>
</organism>
<dbReference type="AlphaFoldDB" id="A0A9J6FDL6"/>
<proteinExistence type="predicted"/>
<sequence>MRGLTTGLKEPSEKGQRLIVTPIYSEDCSVDDCLLLFRGVKIGGYHEEMDGTRFERWFDGVLAQLLQGSVIVIGNWAIIMCWKKQCLRLLRAK</sequence>
<feature type="transmembrane region" description="Helical" evidence="1">
    <location>
        <begin position="61"/>
        <end position="82"/>
    </location>
</feature>
<dbReference type="VEuPathDB" id="VectorBase:HLOH_062204"/>